<feature type="domain" description="Trimeric autotransporter adhesin YadA-like head" evidence="13">
    <location>
        <begin position="754"/>
        <end position="779"/>
    </location>
</feature>
<evidence type="ECO:0000313" key="15">
    <source>
        <dbReference type="EMBL" id="UYK90396.1"/>
    </source>
</evidence>
<feature type="region of interest" description="Disordered" evidence="11">
    <location>
        <begin position="1"/>
        <end position="24"/>
    </location>
</feature>
<keyword evidence="4" id="KW-0813">Transport</keyword>
<feature type="domain" description="Trimeric autotransporter adhesin YadA-like head" evidence="13">
    <location>
        <begin position="231"/>
        <end position="257"/>
    </location>
</feature>
<evidence type="ECO:0000259" key="14">
    <source>
        <dbReference type="Pfam" id="PF05662"/>
    </source>
</evidence>
<organism evidence="15 16">
    <name type="scientific">Xanthomonas sacchari</name>
    <dbReference type="NCBI Taxonomy" id="56458"/>
    <lineage>
        <taxon>Bacteria</taxon>
        <taxon>Pseudomonadati</taxon>
        <taxon>Pseudomonadota</taxon>
        <taxon>Gammaproteobacteria</taxon>
        <taxon>Lysobacterales</taxon>
        <taxon>Lysobacteraceae</taxon>
        <taxon>Xanthomonas</taxon>
    </lineage>
</organism>
<feature type="domain" description="Trimeric autotransporter adhesin YadA-like head" evidence="13">
    <location>
        <begin position="939"/>
        <end position="965"/>
    </location>
</feature>
<feature type="compositionally biased region" description="Basic residues" evidence="11">
    <location>
        <begin position="1"/>
        <end position="14"/>
    </location>
</feature>
<dbReference type="InterPro" id="IPR045584">
    <property type="entry name" value="Pilin-like"/>
</dbReference>
<accession>A0AA46SXM4</accession>
<feature type="domain" description="Trimeric autotransporter adhesin YadA-like head" evidence="13">
    <location>
        <begin position="441"/>
        <end position="463"/>
    </location>
</feature>
<evidence type="ECO:0000313" key="16">
    <source>
        <dbReference type="Proteomes" id="UP001164392"/>
    </source>
</evidence>
<comment type="subcellular location">
    <subcellularLocation>
        <location evidence="2">Cell outer membrane</location>
    </subcellularLocation>
    <subcellularLocation>
        <location evidence="1">Cell surface</location>
    </subcellularLocation>
</comment>
<evidence type="ECO:0000256" key="8">
    <source>
        <dbReference type="ARBA" id="ARBA00022927"/>
    </source>
</evidence>
<feature type="domain" description="Trimeric autotransporter adhesin YadA-like head" evidence="13">
    <location>
        <begin position="97"/>
        <end position="119"/>
    </location>
</feature>
<dbReference type="Gene3D" id="1.20.5.170">
    <property type="match status" value="1"/>
</dbReference>
<dbReference type="GO" id="GO:0015031">
    <property type="term" value="P:protein transport"/>
    <property type="evidence" value="ECO:0007669"/>
    <property type="project" value="UniProtKB-KW"/>
</dbReference>
<feature type="domain" description="Trimeric autotransporter adhesin YadA-like head" evidence="13">
    <location>
        <begin position="59"/>
        <end position="85"/>
    </location>
</feature>
<proteinExistence type="inferred from homology"/>
<evidence type="ECO:0000256" key="9">
    <source>
        <dbReference type="ARBA" id="ARBA00023136"/>
    </source>
</evidence>
<dbReference type="InterPro" id="IPR008640">
    <property type="entry name" value="Adhesin_Head_dom"/>
</dbReference>
<feature type="domain" description="Trimeric autotransporter adhesin YadA-like head" evidence="13">
    <location>
        <begin position="403"/>
        <end position="429"/>
    </location>
</feature>
<dbReference type="GO" id="GO:0009986">
    <property type="term" value="C:cell surface"/>
    <property type="evidence" value="ECO:0007669"/>
    <property type="project" value="UniProtKB-SubCell"/>
</dbReference>
<reference evidence="15" key="1">
    <citation type="submission" date="2022-06" db="EMBL/GenBank/DDBJ databases">
        <title>Dynamics of rice microbiomes reveals core vertical transmitted seed endophytes.</title>
        <authorList>
            <person name="Liao K."/>
            <person name="Zhang X."/>
        </authorList>
    </citation>
    <scope>NUCLEOTIDE SEQUENCE</scope>
    <source>
        <strain evidence="15">JR3-14</strain>
    </source>
</reference>
<feature type="region of interest" description="Disordered" evidence="11">
    <location>
        <begin position="868"/>
        <end position="907"/>
    </location>
</feature>
<dbReference type="InterPro" id="IPR011049">
    <property type="entry name" value="Serralysin-like_metalloprot_C"/>
</dbReference>
<dbReference type="GO" id="GO:0009279">
    <property type="term" value="C:cell outer membrane"/>
    <property type="evidence" value="ECO:0007669"/>
    <property type="project" value="UniProtKB-SubCell"/>
</dbReference>
<name>A0AA46SXM4_9XANT</name>
<dbReference type="RefSeq" id="WP_267093919.1">
    <property type="nucleotide sequence ID" value="NZ_CP099534.1"/>
</dbReference>
<dbReference type="InterPro" id="IPR008635">
    <property type="entry name" value="Coiled_stalk_dom"/>
</dbReference>
<evidence type="ECO:0000256" key="1">
    <source>
        <dbReference type="ARBA" id="ARBA00004241"/>
    </source>
</evidence>
<feature type="domain" description="Trimeric autotransporter adhesin YadA-like head" evidence="13">
    <location>
        <begin position="620"/>
        <end position="642"/>
    </location>
</feature>
<dbReference type="InterPro" id="IPR005594">
    <property type="entry name" value="YadA_C"/>
</dbReference>
<keyword evidence="7" id="KW-0732">Signal</keyword>
<feature type="domain" description="Trimeric autotransporter adhesin YadA-like stalk" evidence="14">
    <location>
        <begin position="173"/>
        <end position="211"/>
    </location>
</feature>
<dbReference type="SUPFAM" id="SSF54523">
    <property type="entry name" value="Pili subunits"/>
    <property type="match status" value="1"/>
</dbReference>
<keyword evidence="6" id="KW-0812">Transmembrane</keyword>
<dbReference type="EMBL" id="CP099534">
    <property type="protein sequence ID" value="UYK90396.1"/>
    <property type="molecule type" value="Genomic_DNA"/>
</dbReference>
<feature type="compositionally biased region" description="Low complexity" evidence="11">
    <location>
        <begin position="868"/>
        <end position="904"/>
    </location>
</feature>
<feature type="domain" description="Trimeric autotransporter adhesin YadA-like stalk" evidence="14">
    <location>
        <begin position="997"/>
        <end position="1019"/>
    </location>
</feature>
<dbReference type="AlphaFoldDB" id="A0AA46SXM4"/>
<dbReference type="Proteomes" id="UP001164392">
    <property type="component" value="Chromosome"/>
</dbReference>
<dbReference type="Gene3D" id="2.150.10.10">
    <property type="entry name" value="Serralysin-like metalloprotease, C-terminal"/>
    <property type="match status" value="6"/>
</dbReference>
<feature type="domain" description="Trimeric autotransporter adhesin YadA-like stalk" evidence="14">
    <location>
        <begin position="17"/>
        <end position="39"/>
    </location>
</feature>
<dbReference type="Gene3D" id="3.30.1300.30">
    <property type="entry name" value="GSPII I/J protein-like"/>
    <property type="match status" value="1"/>
</dbReference>
<feature type="domain" description="Trimeric autotransporter adhesin YadA-like stalk" evidence="14">
    <location>
        <begin position="819"/>
        <end position="861"/>
    </location>
</feature>
<evidence type="ECO:0000259" key="13">
    <source>
        <dbReference type="Pfam" id="PF05658"/>
    </source>
</evidence>
<feature type="domain" description="Trimeric autotransporter adhesin YadA-like stalk" evidence="14">
    <location>
        <begin position="345"/>
        <end position="383"/>
    </location>
</feature>
<feature type="domain" description="Trimeric autotransporter adhesin YadA-like head" evidence="13">
    <location>
        <begin position="916"/>
        <end position="937"/>
    </location>
</feature>
<evidence type="ECO:0000256" key="11">
    <source>
        <dbReference type="SAM" id="MobiDB-lite"/>
    </source>
</evidence>
<feature type="domain" description="Trimeric autotransporter adhesin YadA-like head" evidence="13">
    <location>
        <begin position="269"/>
        <end position="291"/>
    </location>
</feature>
<keyword evidence="10" id="KW-0998">Cell outer membrane</keyword>
<feature type="domain" description="Trimeric autotransporter adhesin YadA-like head" evidence="13">
    <location>
        <begin position="967"/>
        <end position="992"/>
    </location>
</feature>
<feature type="domain" description="Trimeric autotransporter adhesin YadA-like stalk" evidence="14">
    <location>
        <begin position="517"/>
        <end position="553"/>
    </location>
</feature>
<evidence type="ECO:0000256" key="2">
    <source>
        <dbReference type="ARBA" id="ARBA00004442"/>
    </source>
</evidence>
<evidence type="ECO:0000256" key="7">
    <source>
        <dbReference type="ARBA" id="ARBA00022729"/>
    </source>
</evidence>
<evidence type="ECO:0000256" key="4">
    <source>
        <dbReference type="ARBA" id="ARBA00022448"/>
    </source>
</evidence>
<comment type="similarity">
    <text evidence="3">Belongs to the autotransporter-2 (AT-2) (TC 1.B.40) family.</text>
</comment>
<keyword evidence="5" id="KW-1134">Transmembrane beta strand</keyword>
<evidence type="ECO:0000256" key="5">
    <source>
        <dbReference type="ARBA" id="ARBA00022452"/>
    </source>
</evidence>
<dbReference type="Pfam" id="PF03895">
    <property type="entry name" value="YadA_anchor"/>
    <property type="match status" value="1"/>
</dbReference>
<feature type="domain" description="Trimeric autotransporter adhesin YadA-like C-terminal membrane anchor" evidence="12">
    <location>
        <begin position="1056"/>
        <end position="1116"/>
    </location>
</feature>
<evidence type="ECO:0000256" key="3">
    <source>
        <dbReference type="ARBA" id="ARBA00005848"/>
    </source>
</evidence>
<evidence type="ECO:0000256" key="6">
    <source>
        <dbReference type="ARBA" id="ARBA00022692"/>
    </source>
</evidence>
<feature type="domain" description="Trimeric autotransporter adhesin YadA-like head" evidence="13">
    <location>
        <begin position="582"/>
        <end position="608"/>
    </location>
</feature>
<feature type="domain" description="Trimeric autotransporter adhesin YadA-like stalk" evidence="14">
    <location>
        <begin position="696"/>
        <end position="726"/>
    </location>
</feature>
<evidence type="ECO:0000256" key="10">
    <source>
        <dbReference type="ARBA" id="ARBA00023237"/>
    </source>
</evidence>
<evidence type="ECO:0000259" key="12">
    <source>
        <dbReference type="Pfam" id="PF03895"/>
    </source>
</evidence>
<dbReference type="Pfam" id="PF05662">
    <property type="entry name" value="YadA_stalk"/>
    <property type="match status" value="7"/>
</dbReference>
<gene>
    <name evidence="15" type="ORF">NG824_08360</name>
</gene>
<protein>
    <submittedName>
        <fullName evidence="15">YadA-like family protein</fullName>
    </submittedName>
</protein>
<dbReference type="Pfam" id="PF05658">
    <property type="entry name" value="YadA_head"/>
    <property type="match status" value="12"/>
</dbReference>
<keyword evidence="8" id="KW-0653">Protein transport</keyword>
<sequence>MTQRGRRPRVRGQHRSVNGSQLYATNTELGKVGTTVNSIQEGAGVKYAHTHSTKADSTASGTDSSAMGPAASAYGDSAVALGNGAVAGDANDSAVANAVALGKAATASGDNSLALGAGAAAAQAGAVALGSGSTTAAAVATAGGTLNGTAYTYAGAAPGSTVSVGSVGHERTVTNVAAGRVSGTSTDAVNGSQLYATNTELGKVGTTVNSIQEGAGVKYAHTHSTKADSTASGTDSSAMGPAANAYGDSAVALGNGAVAGDANDPAVANAVALGKAATASGGDSLALGAGAAAAQAGAVALGSGSSTAAAVATTGGTLNGSAYTYAGTNPGSTVSVGSAGHERTVTNVAAGRVSGTSTDAVNGSQLYATNTELGKVGTAVNSIQEGAGVKYAHTHSTKADSTASGTDSSAMGPAASAYGDSAVALGNGAVAGDANDSAVANAVALGKAATASGGDSLALGAGAAAAQAGAVALGSGSSTAAAVATTGGTLNGTTYTYAGTNPGSTVSVGSAGHERTVTNVAAGRVSGSSTDAVNGSQLYATNTELGKVGTKVDELDNTVQQFQNGNTVRYVHTNSTGADSTATGADSTAVGAAANAYGDSAVALGNGAVAGDANDAAVANAVALGKAATASGGDSLALGAGAAAAQAGAVALGSGSSTAAAVATTGGTLNGTAYRYAGAAPTSTVSVGSAGHERTVTNVAAGRVSETSTDAVNGSQLYATNTELSKLDGAVKGIQGGDGVKYLRVNSTGSDSVATGTDSVAIGPDAVASNAKDVAIGSGTRTVETTAVSSTTLGGSSYNFAGSAPVGAFSVGAVGAERQIQNVAAGRLSASSTDAVNGSQLYATNQKVQDNSNSLSTLQSSLTTLEQSIGGISGNPSKSGSGSVSPASDGSNGSNGSSASSATNDGLVVVGNDGTSVAVGPTASAKSASTTAMGSNTTASGTNATAVGADAVASGAGSVAVGKGATATESNSVAMGQGSVADRADTVSVGSASNQRQITNVAAGTERTDAVNLGQLQDGLDSVEDWSRAYTDSRVDQVDRRASAGVAAAMAMASLPQAYQPDQSAAGVSLSSFRGEQAIAFGVSTISGSGRYLFKVNASATTRGDAGVAVGAGVVW</sequence>
<dbReference type="SUPFAM" id="SSF101967">
    <property type="entry name" value="Adhesin YadA, collagen-binding domain"/>
    <property type="match status" value="6"/>
</dbReference>
<keyword evidence="9" id="KW-0472">Membrane</keyword>